<comment type="caution">
    <text evidence="2">The sequence shown here is derived from an EMBL/GenBank/DDBJ whole genome shotgun (WGS) entry which is preliminary data.</text>
</comment>
<keyword evidence="3" id="KW-1185">Reference proteome</keyword>
<dbReference type="AlphaFoldDB" id="A0A931AQG3"/>
<protein>
    <submittedName>
        <fullName evidence="2">GGDEF domain-containing protein</fullName>
    </submittedName>
</protein>
<organism evidence="2 3">
    <name type="scientific">Halonatronomonas betaini</name>
    <dbReference type="NCBI Taxonomy" id="2778430"/>
    <lineage>
        <taxon>Bacteria</taxon>
        <taxon>Bacillati</taxon>
        <taxon>Bacillota</taxon>
        <taxon>Clostridia</taxon>
        <taxon>Halanaerobiales</taxon>
        <taxon>Halarsenatibacteraceae</taxon>
        <taxon>Halonatronomonas</taxon>
    </lineage>
</organism>
<dbReference type="FunFam" id="3.30.70.270:FF:000001">
    <property type="entry name" value="Diguanylate cyclase domain protein"/>
    <property type="match status" value="1"/>
</dbReference>
<dbReference type="PANTHER" id="PTHR45138">
    <property type="entry name" value="REGULATORY COMPONENTS OF SENSORY TRANSDUCTION SYSTEM"/>
    <property type="match status" value="1"/>
</dbReference>
<sequence>MFSRSIRHDSPLSLVIIDLDNFKILNDTYGHKTGDKVLKAIGSFLADNIRYEDQAARIGGDEFTILLPETKLEEAVDFISRLKSELKEITIDEPSFELSASFGVAELNTQESMDEFFQRADKNLYQAKNQYKNELLNTERMK</sequence>
<dbReference type="EMBL" id="JADPIE010000002">
    <property type="protein sequence ID" value="MBF8436159.1"/>
    <property type="molecule type" value="Genomic_DNA"/>
</dbReference>
<dbReference type="Pfam" id="PF00990">
    <property type="entry name" value="GGDEF"/>
    <property type="match status" value="1"/>
</dbReference>
<dbReference type="SUPFAM" id="SSF55073">
    <property type="entry name" value="Nucleotide cyclase"/>
    <property type="match status" value="1"/>
</dbReference>
<dbReference type="Gene3D" id="3.30.70.270">
    <property type="match status" value="1"/>
</dbReference>
<dbReference type="InterPro" id="IPR050469">
    <property type="entry name" value="Diguanylate_Cyclase"/>
</dbReference>
<dbReference type="PROSITE" id="PS50887">
    <property type="entry name" value="GGDEF"/>
    <property type="match status" value="1"/>
</dbReference>
<dbReference type="Proteomes" id="UP000621436">
    <property type="component" value="Unassembled WGS sequence"/>
</dbReference>
<dbReference type="GO" id="GO:0052621">
    <property type="term" value="F:diguanylate cyclase activity"/>
    <property type="evidence" value="ECO:0007669"/>
    <property type="project" value="TreeGrafter"/>
</dbReference>
<dbReference type="InterPro" id="IPR000160">
    <property type="entry name" value="GGDEF_dom"/>
</dbReference>
<evidence type="ECO:0000313" key="2">
    <source>
        <dbReference type="EMBL" id="MBF8436159.1"/>
    </source>
</evidence>
<evidence type="ECO:0000313" key="3">
    <source>
        <dbReference type="Proteomes" id="UP000621436"/>
    </source>
</evidence>
<dbReference type="InterPro" id="IPR043128">
    <property type="entry name" value="Rev_trsase/Diguanyl_cyclase"/>
</dbReference>
<reference evidence="2" key="1">
    <citation type="submission" date="2020-11" db="EMBL/GenBank/DDBJ databases">
        <title>Halonatronomonas betainensis gen. nov., sp. nov. a novel haloalkaliphilic representative of the family Halanaerobiacae capable of betaine degradation.</title>
        <authorList>
            <person name="Boltyanskaya Y."/>
            <person name="Kevbrin V."/>
            <person name="Detkova E."/>
            <person name="Grouzdev D.S."/>
            <person name="Koziaeva V."/>
            <person name="Zhilina T."/>
        </authorList>
    </citation>
    <scope>NUCLEOTIDE SEQUENCE</scope>
    <source>
        <strain evidence="2">Z-7014</strain>
    </source>
</reference>
<evidence type="ECO:0000259" key="1">
    <source>
        <dbReference type="PROSITE" id="PS50887"/>
    </source>
</evidence>
<accession>A0A931AQG3</accession>
<feature type="domain" description="GGDEF" evidence="1">
    <location>
        <begin position="10"/>
        <end position="140"/>
    </location>
</feature>
<dbReference type="PANTHER" id="PTHR45138:SF9">
    <property type="entry name" value="DIGUANYLATE CYCLASE DGCM-RELATED"/>
    <property type="match status" value="1"/>
</dbReference>
<dbReference type="InterPro" id="IPR029787">
    <property type="entry name" value="Nucleotide_cyclase"/>
</dbReference>
<dbReference type="NCBIfam" id="TIGR00254">
    <property type="entry name" value="GGDEF"/>
    <property type="match status" value="1"/>
</dbReference>
<dbReference type="CDD" id="cd01949">
    <property type="entry name" value="GGDEF"/>
    <property type="match status" value="1"/>
</dbReference>
<dbReference type="RefSeq" id="WP_345790948.1">
    <property type="nucleotide sequence ID" value="NZ_JADPIE010000002.1"/>
</dbReference>
<dbReference type="SMART" id="SM00267">
    <property type="entry name" value="GGDEF"/>
    <property type="match status" value="1"/>
</dbReference>
<proteinExistence type="predicted"/>
<gene>
    <name evidence="2" type="ORF">I0Q91_03630</name>
</gene>
<name>A0A931AQG3_9FIRM</name>